<evidence type="ECO:0000259" key="1">
    <source>
        <dbReference type="Pfam" id="PF02602"/>
    </source>
</evidence>
<dbReference type="EMBL" id="PELM01000409">
    <property type="protein sequence ID" value="RTH00690.1"/>
    <property type="molecule type" value="Genomic_DNA"/>
</dbReference>
<dbReference type="Proteomes" id="UP000288347">
    <property type="component" value="Unassembled WGS sequence"/>
</dbReference>
<dbReference type="Proteomes" id="UP000287439">
    <property type="component" value="Unassembled WGS sequence"/>
</dbReference>
<dbReference type="CDD" id="cd06578">
    <property type="entry name" value="HemD"/>
    <property type="match status" value="1"/>
</dbReference>
<dbReference type="InterPro" id="IPR003754">
    <property type="entry name" value="4pyrrol_synth_uPrphyn_synth"/>
</dbReference>
<dbReference type="AlphaFoldDB" id="A0A430QZU0"/>
<dbReference type="EMBL" id="PEMW01000484">
    <property type="protein sequence ID" value="RTI47405.1"/>
    <property type="molecule type" value="Genomic_DNA"/>
</dbReference>
<evidence type="ECO:0000313" key="2">
    <source>
        <dbReference type="EMBL" id="RTH00690.1"/>
    </source>
</evidence>
<dbReference type="EMBL" id="PELZ01000002">
    <property type="protein sequence ID" value="RTH40474.1"/>
    <property type="molecule type" value="Genomic_DNA"/>
</dbReference>
<dbReference type="Proteomes" id="UP000288082">
    <property type="component" value="Unassembled WGS sequence"/>
</dbReference>
<evidence type="ECO:0000313" key="10">
    <source>
        <dbReference type="Proteomes" id="UP000288051"/>
    </source>
</evidence>
<evidence type="ECO:0000313" key="13">
    <source>
        <dbReference type="Proteomes" id="UP000288347"/>
    </source>
</evidence>
<sequence>MGMRIAYAGLRRREEFKSLATKLGLIPLLLPVQATEKVPVPEYQDHLRRLGEGVDLFVATTGIGVRELMEGGRVLELDLKGSLEKALRLARGTKAARVLRDLGLAPHGVGDGTTPSLLPLLPQGPGVAALQLYGKPLPLLEQALEERGYAVLPLMPYRHLPDPEGIRLLEETILAKEVEAVAFVAAIQVEFLFEGARNPSDLRKTFQHEVKALAVGRVTADALREWGVQPFYVDEQERLGSMLQGFLRLYREVA</sequence>
<reference evidence="8 9" key="1">
    <citation type="journal article" date="2019" name="Extremophiles">
        <title>Biogeography of thermophiles and predominance of Thermus scotoductus in domestic water heaters.</title>
        <authorList>
            <person name="Wilpiszeski R.L."/>
            <person name="Zhang Z."/>
            <person name="House C.H."/>
        </authorList>
    </citation>
    <scope>NUCLEOTIDE SEQUENCE [LARGE SCALE GENOMIC DNA]</scope>
    <source>
        <strain evidence="6 11">10_S10</strain>
        <strain evidence="5 13">16_S16</strain>
        <strain evidence="7 9">1_S1</strain>
        <strain evidence="4 10">24_S24</strain>
        <strain evidence="3 8">28_S28</strain>
        <strain evidence="2 12">38_S38</strain>
    </source>
</reference>
<proteinExistence type="predicted"/>
<dbReference type="Gene3D" id="3.40.50.10090">
    <property type="match status" value="2"/>
</dbReference>
<dbReference type="NCBIfam" id="NF004584">
    <property type="entry name" value="PRK05928.2-1"/>
    <property type="match status" value="1"/>
</dbReference>
<evidence type="ECO:0000313" key="6">
    <source>
        <dbReference type="EMBL" id="RTI20578.1"/>
    </source>
</evidence>
<evidence type="ECO:0000313" key="4">
    <source>
        <dbReference type="EMBL" id="RTH40474.1"/>
    </source>
</evidence>
<dbReference type="EMBL" id="PEMN01000028">
    <property type="protein sequence ID" value="RTI20578.1"/>
    <property type="molecule type" value="Genomic_DNA"/>
</dbReference>
<dbReference type="EMBL" id="PELV01000427">
    <property type="protein sequence ID" value="RTH13781.1"/>
    <property type="molecule type" value="Genomic_DNA"/>
</dbReference>
<feature type="domain" description="Tetrapyrrole biosynthesis uroporphyrinogen III synthase" evidence="1">
    <location>
        <begin position="15"/>
        <end position="244"/>
    </location>
</feature>
<comment type="caution">
    <text evidence="2">The sequence shown here is derived from an EMBL/GenBank/DDBJ whole genome shotgun (WGS) entry which is preliminary data.</text>
</comment>
<evidence type="ECO:0000313" key="3">
    <source>
        <dbReference type="EMBL" id="RTH13781.1"/>
    </source>
</evidence>
<organism evidence="2 12">
    <name type="scientific">Thermus scotoductus</name>
    <dbReference type="NCBI Taxonomy" id="37636"/>
    <lineage>
        <taxon>Bacteria</taxon>
        <taxon>Thermotogati</taxon>
        <taxon>Deinococcota</taxon>
        <taxon>Deinococci</taxon>
        <taxon>Thermales</taxon>
        <taxon>Thermaceae</taxon>
        <taxon>Thermus</taxon>
    </lineage>
</organism>
<dbReference type="PANTHER" id="PTHR40082:SF1">
    <property type="entry name" value="BLR5956 PROTEIN"/>
    <property type="match status" value="1"/>
</dbReference>
<name>A0A430QZU0_THESC</name>
<evidence type="ECO:0000313" key="7">
    <source>
        <dbReference type="EMBL" id="RTI47405.1"/>
    </source>
</evidence>
<dbReference type="Proteomes" id="UP000288073">
    <property type="component" value="Unassembled WGS sequence"/>
</dbReference>
<dbReference type="Proteomes" id="UP000287467">
    <property type="component" value="Unassembled WGS sequence"/>
</dbReference>
<evidence type="ECO:0000313" key="11">
    <source>
        <dbReference type="Proteomes" id="UP000288073"/>
    </source>
</evidence>
<dbReference type="SUPFAM" id="SSF69618">
    <property type="entry name" value="HemD-like"/>
    <property type="match status" value="1"/>
</dbReference>
<accession>A0A430QZU0</accession>
<evidence type="ECO:0000313" key="9">
    <source>
        <dbReference type="Proteomes" id="UP000287467"/>
    </source>
</evidence>
<evidence type="ECO:0000313" key="8">
    <source>
        <dbReference type="Proteomes" id="UP000287439"/>
    </source>
</evidence>
<dbReference type="EMBL" id="PEMH01000345">
    <property type="protein sequence ID" value="RTH98711.1"/>
    <property type="molecule type" value="Genomic_DNA"/>
</dbReference>
<dbReference type="Pfam" id="PF02602">
    <property type="entry name" value="HEM4"/>
    <property type="match status" value="1"/>
</dbReference>
<gene>
    <name evidence="7" type="ORF">CSW14_14140</name>
    <name evidence="6" type="ORF">CSW23_01400</name>
    <name evidence="5" type="ORF">CSW29_09085</name>
    <name evidence="4" type="ORF">CSW37_00095</name>
    <name evidence="3" type="ORF">CSW41_13305</name>
    <name evidence="2" type="ORF">CSW50_10330</name>
</gene>
<protein>
    <submittedName>
        <fullName evidence="2">Uroporphyrinogen-III synthase</fullName>
    </submittedName>
</protein>
<dbReference type="InterPro" id="IPR039793">
    <property type="entry name" value="UROS/Hem4"/>
</dbReference>
<dbReference type="InterPro" id="IPR036108">
    <property type="entry name" value="4pyrrol_syn_uPrphyn_synt_sf"/>
</dbReference>
<dbReference type="GO" id="GO:0006780">
    <property type="term" value="P:uroporphyrinogen III biosynthetic process"/>
    <property type="evidence" value="ECO:0007669"/>
    <property type="project" value="InterPro"/>
</dbReference>
<evidence type="ECO:0000313" key="12">
    <source>
        <dbReference type="Proteomes" id="UP000288082"/>
    </source>
</evidence>
<dbReference type="Proteomes" id="UP000288051">
    <property type="component" value="Unassembled WGS sequence"/>
</dbReference>
<dbReference type="PANTHER" id="PTHR40082">
    <property type="entry name" value="BLR5956 PROTEIN"/>
    <property type="match status" value="1"/>
</dbReference>
<dbReference type="GO" id="GO:0004852">
    <property type="term" value="F:uroporphyrinogen-III synthase activity"/>
    <property type="evidence" value="ECO:0007669"/>
    <property type="project" value="InterPro"/>
</dbReference>
<evidence type="ECO:0000313" key="5">
    <source>
        <dbReference type="EMBL" id="RTH98711.1"/>
    </source>
</evidence>